<dbReference type="InterPro" id="IPR003313">
    <property type="entry name" value="AraC-bd"/>
</dbReference>
<proteinExistence type="predicted"/>
<evidence type="ECO:0000259" key="4">
    <source>
        <dbReference type="PROSITE" id="PS01124"/>
    </source>
</evidence>
<dbReference type="OrthoDB" id="9813413at2"/>
<dbReference type="SUPFAM" id="SSF51215">
    <property type="entry name" value="Regulatory protein AraC"/>
    <property type="match status" value="1"/>
</dbReference>
<protein>
    <submittedName>
        <fullName evidence="5">AraC family transcriptional regulator</fullName>
    </submittedName>
</protein>
<dbReference type="GO" id="GO:0003700">
    <property type="term" value="F:DNA-binding transcription factor activity"/>
    <property type="evidence" value="ECO:0007669"/>
    <property type="project" value="InterPro"/>
</dbReference>
<dbReference type="AlphaFoldDB" id="A0A1Z5I977"/>
<feature type="domain" description="HTH araC/xylS-type" evidence="4">
    <location>
        <begin position="182"/>
        <end position="284"/>
    </location>
</feature>
<dbReference type="SUPFAM" id="SSF46689">
    <property type="entry name" value="Homeodomain-like"/>
    <property type="match status" value="2"/>
</dbReference>
<dbReference type="Gene3D" id="2.60.120.10">
    <property type="entry name" value="Jelly Rolls"/>
    <property type="match status" value="1"/>
</dbReference>
<dbReference type="GO" id="GO:0043565">
    <property type="term" value="F:sequence-specific DNA binding"/>
    <property type="evidence" value="ECO:0007669"/>
    <property type="project" value="InterPro"/>
</dbReference>
<keyword evidence="6" id="KW-1185">Reference proteome</keyword>
<evidence type="ECO:0000256" key="1">
    <source>
        <dbReference type="ARBA" id="ARBA00023015"/>
    </source>
</evidence>
<keyword evidence="1" id="KW-0805">Transcription regulation</keyword>
<dbReference type="Pfam" id="PF12833">
    <property type="entry name" value="HTH_18"/>
    <property type="match status" value="1"/>
</dbReference>
<dbReference type="InterPro" id="IPR009057">
    <property type="entry name" value="Homeodomain-like_sf"/>
</dbReference>
<organism evidence="5 6">
    <name type="scientific">Secundilactobacillus mixtipabuli</name>
    <dbReference type="NCBI Taxonomy" id="1435342"/>
    <lineage>
        <taxon>Bacteria</taxon>
        <taxon>Bacillati</taxon>
        <taxon>Bacillota</taxon>
        <taxon>Bacilli</taxon>
        <taxon>Lactobacillales</taxon>
        <taxon>Lactobacillaceae</taxon>
        <taxon>Secundilactobacillus</taxon>
    </lineage>
</organism>
<dbReference type="PANTHER" id="PTHR43280:SF2">
    <property type="entry name" value="HTH-TYPE TRANSCRIPTIONAL REGULATOR EXSA"/>
    <property type="match status" value="1"/>
</dbReference>
<dbReference type="Gene3D" id="1.10.10.60">
    <property type="entry name" value="Homeodomain-like"/>
    <property type="match status" value="2"/>
</dbReference>
<evidence type="ECO:0000256" key="2">
    <source>
        <dbReference type="ARBA" id="ARBA00023125"/>
    </source>
</evidence>
<dbReference type="SMART" id="SM00342">
    <property type="entry name" value="HTH_ARAC"/>
    <property type="match status" value="1"/>
</dbReference>
<evidence type="ECO:0000313" key="5">
    <source>
        <dbReference type="EMBL" id="GAW98284.1"/>
    </source>
</evidence>
<keyword evidence="2" id="KW-0238">DNA-binding</keyword>
<dbReference type="InterPro" id="IPR018060">
    <property type="entry name" value="HTH_AraC"/>
</dbReference>
<reference evidence="5 6" key="1">
    <citation type="submission" date="2015-11" db="EMBL/GenBank/DDBJ databases">
        <title>Draft genome sequences of new species of the genus Lactobacillus isolated from orchardgrass silage.</title>
        <authorList>
            <person name="Tohno M."/>
            <person name="Tanizawa Y."/>
            <person name="Arita M."/>
        </authorList>
    </citation>
    <scope>NUCLEOTIDE SEQUENCE [LARGE SCALE GENOMIC DNA]</scope>
    <source>
        <strain evidence="5 6">IWT30</strain>
    </source>
</reference>
<dbReference type="Proteomes" id="UP000198374">
    <property type="component" value="Unassembled WGS sequence"/>
</dbReference>
<dbReference type="PANTHER" id="PTHR43280">
    <property type="entry name" value="ARAC-FAMILY TRANSCRIPTIONAL REGULATOR"/>
    <property type="match status" value="1"/>
</dbReference>
<dbReference type="RefSeq" id="WP_089108170.1">
    <property type="nucleotide sequence ID" value="NZ_BCMF01000001.1"/>
</dbReference>
<name>A0A1Z5I977_9LACO</name>
<dbReference type="PRINTS" id="PR00032">
    <property type="entry name" value="HTHARAC"/>
</dbReference>
<dbReference type="PROSITE" id="PS01124">
    <property type="entry name" value="HTH_ARAC_FAMILY_2"/>
    <property type="match status" value="1"/>
</dbReference>
<keyword evidence="3" id="KW-0804">Transcription</keyword>
<evidence type="ECO:0000256" key="3">
    <source>
        <dbReference type="ARBA" id="ARBA00023163"/>
    </source>
</evidence>
<dbReference type="Pfam" id="PF02311">
    <property type="entry name" value="AraC_binding"/>
    <property type="match status" value="1"/>
</dbReference>
<dbReference type="InterPro" id="IPR037923">
    <property type="entry name" value="HTH-like"/>
</dbReference>
<sequence length="301" mass="34020">MTKKFVSLPVVESSIYIFGGHQRTVPGGWSFFEQKHQVFELMCVVEGQQTTEIKGVSAYTYGPGDVMIISPGTLHTNWNASKNAEMTYITFHFNIESLELKSEIISTVANKVLKADTEIARLAMKTAQQMVQDSQKADLSSEKLKIKVQIDLLKFLYGLMVHDEHAKGSNSKYSEREAQTAREIATRIEDRIEQDEVSHFSFGDICRELGISQGHGHRVFKKVYGVTPLHFADEQKYRKAKLLLGSPENSIEEVAYKLGASSISNFSKQFKKWSGITPSKYQRQMIGKRSVKTVKEGGYFE</sequence>
<dbReference type="InterPro" id="IPR020449">
    <property type="entry name" value="Tscrpt_reg_AraC-type_HTH"/>
</dbReference>
<gene>
    <name evidence="5" type="primary">araC_1</name>
    <name evidence="5" type="ORF">IWT30_00228</name>
</gene>
<comment type="caution">
    <text evidence="5">The sequence shown here is derived from an EMBL/GenBank/DDBJ whole genome shotgun (WGS) entry which is preliminary data.</text>
</comment>
<evidence type="ECO:0000313" key="6">
    <source>
        <dbReference type="Proteomes" id="UP000198374"/>
    </source>
</evidence>
<dbReference type="EMBL" id="BCMF01000001">
    <property type="protein sequence ID" value="GAW98284.1"/>
    <property type="molecule type" value="Genomic_DNA"/>
</dbReference>
<dbReference type="InterPro" id="IPR014710">
    <property type="entry name" value="RmlC-like_jellyroll"/>
</dbReference>
<accession>A0A1Z5I977</accession>